<organism evidence="4 5">
    <name type="scientific">Gaoshiqia sediminis</name>
    <dbReference type="NCBI Taxonomy" id="2986998"/>
    <lineage>
        <taxon>Bacteria</taxon>
        <taxon>Pseudomonadati</taxon>
        <taxon>Bacteroidota</taxon>
        <taxon>Bacteroidia</taxon>
        <taxon>Marinilabiliales</taxon>
        <taxon>Prolixibacteraceae</taxon>
        <taxon>Gaoshiqia</taxon>
    </lineage>
</organism>
<evidence type="ECO:0000313" key="4">
    <source>
        <dbReference type="EMBL" id="MCW0483378.1"/>
    </source>
</evidence>
<comment type="caution">
    <text evidence="4">The sequence shown here is derived from an EMBL/GenBank/DDBJ whole genome shotgun (WGS) entry which is preliminary data.</text>
</comment>
<keyword evidence="5" id="KW-1185">Reference proteome</keyword>
<evidence type="ECO:0000259" key="3">
    <source>
        <dbReference type="PROSITE" id="PS51782"/>
    </source>
</evidence>
<dbReference type="RefSeq" id="WP_282591980.1">
    <property type="nucleotide sequence ID" value="NZ_JAPAAF010000016.1"/>
</dbReference>
<sequence>MRKIQLALAIIALTTGQVLAGKLPKDSVPKIKRIEVVALDTLNGYQSVYASPDENLNDLFGAQIDSLANTWYIQNTFNIDFDVDPELSELVSLPDSIYIQRLQSIESYIDLSYNKTVKNFIELYTQRKRDLTEMMLGLSAYYFPMMEEKLDKYDLPLELKYMAIIESALNPTARSRANAVGLWQFMYGTGKMYKLEIGTFVDERRDPEKATEAAAKYLSDLYKIYQNWHLVIAAYNCGPGNVNKAIRRSGGARDYWSIYYYLPRETRGYVPAFIAAAYVMNHFAQHKIQPRFPDFPIVTDTIHVQDYLHFKQVSEVIGISTEELQALNPQYRMDIIPGKPGKRYVLRIPAERVGDYIDNEEQIFAYNRTTYFPNNEILVPKERSSHHPSDIQGKDKILYTVKSGDNLGYISQWFRVRVTDLRYWNNIYKNLIRVGQKLAVYVPQGQADHYANINSMSFSQKQEFAKQTPVTKAVSASANVSYDGSGLVHYTVRRGDTLWSIARQFPGVSNQDIMRLNNMKNGNILKVGQKLKIQPKS</sequence>
<keyword evidence="2" id="KW-0732">Signal</keyword>
<dbReference type="GO" id="GO:0016020">
    <property type="term" value="C:membrane"/>
    <property type="evidence" value="ECO:0007669"/>
    <property type="project" value="InterPro"/>
</dbReference>
<evidence type="ECO:0000313" key="5">
    <source>
        <dbReference type="Proteomes" id="UP001163821"/>
    </source>
</evidence>
<dbReference type="Gene3D" id="1.10.530.10">
    <property type="match status" value="1"/>
</dbReference>
<dbReference type="InterPro" id="IPR008258">
    <property type="entry name" value="Transglycosylase_SLT_dom_1"/>
</dbReference>
<dbReference type="Pfam" id="PF01476">
    <property type="entry name" value="LysM"/>
    <property type="match status" value="2"/>
</dbReference>
<dbReference type="PANTHER" id="PTHR33734:SF22">
    <property type="entry name" value="MEMBRANE-BOUND LYTIC MUREIN TRANSGLYCOSYLASE D"/>
    <property type="match status" value="1"/>
</dbReference>
<dbReference type="EMBL" id="JAPAAF010000016">
    <property type="protein sequence ID" value="MCW0483378.1"/>
    <property type="molecule type" value="Genomic_DNA"/>
</dbReference>
<dbReference type="SUPFAM" id="SSF54106">
    <property type="entry name" value="LysM domain"/>
    <property type="match status" value="2"/>
</dbReference>
<dbReference type="CDD" id="cd16894">
    <property type="entry name" value="MltD-like"/>
    <property type="match status" value="1"/>
</dbReference>
<protein>
    <submittedName>
        <fullName evidence="4">Transglycosylase SLT domain-containing protein</fullName>
    </submittedName>
</protein>
<gene>
    <name evidence="4" type="ORF">N2K84_11595</name>
</gene>
<comment type="similarity">
    <text evidence="1">Belongs to the transglycosylase Slt family.</text>
</comment>
<feature type="domain" description="LysM" evidence="3">
    <location>
        <begin position="488"/>
        <end position="533"/>
    </location>
</feature>
<dbReference type="GO" id="GO:0008932">
    <property type="term" value="F:lytic endotransglycosylase activity"/>
    <property type="evidence" value="ECO:0007669"/>
    <property type="project" value="TreeGrafter"/>
</dbReference>
<accession>A0AA42C5Z4</accession>
<dbReference type="SMART" id="SM00257">
    <property type="entry name" value="LysM"/>
    <property type="match status" value="2"/>
</dbReference>
<dbReference type="Pfam" id="PF01464">
    <property type="entry name" value="SLT"/>
    <property type="match status" value="1"/>
</dbReference>
<dbReference type="PROSITE" id="PS51782">
    <property type="entry name" value="LYSM"/>
    <property type="match status" value="2"/>
</dbReference>
<dbReference type="Gene3D" id="3.10.350.10">
    <property type="entry name" value="LysM domain"/>
    <property type="match status" value="2"/>
</dbReference>
<dbReference type="InterPro" id="IPR036779">
    <property type="entry name" value="LysM_dom_sf"/>
</dbReference>
<dbReference type="InterPro" id="IPR023346">
    <property type="entry name" value="Lysozyme-like_dom_sf"/>
</dbReference>
<evidence type="ECO:0000256" key="2">
    <source>
        <dbReference type="SAM" id="SignalP"/>
    </source>
</evidence>
<dbReference type="Proteomes" id="UP001163821">
    <property type="component" value="Unassembled WGS sequence"/>
</dbReference>
<reference evidence="4" key="1">
    <citation type="submission" date="2022-10" db="EMBL/GenBank/DDBJ databases">
        <title>Gaoshiqiia sediminis gen. nov., sp. nov., isolated from coastal sediment.</title>
        <authorList>
            <person name="Yu W.X."/>
            <person name="Mu D.S."/>
            <person name="Du J.Z."/>
            <person name="Liang Y.Q."/>
        </authorList>
    </citation>
    <scope>NUCLEOTIDE SEQUENCE</scope>
    <source>
        <strain evidence="4">A06</strain>
    </source>
</reference>
<dbReference type="AlphaFoldDB" id="A0AA42C5Z4"/>
<dbReference type="GO" id="GO:0000270">
    <property type="term" value="P:peptidoglycan metabolic process"/>
    <property type="evidence" value="ECO:0007669"/>
    <property type="project" value="InterPro"/>
</dbReference>
<dbReference type="PROSITE" id="PS00922">
    <property type="entry name" value="TRANSGLYCOSYLASE"/>
    <property type="match status" value="1"/>
</dbReference>
<dbReference type="SUPFAM" id="SSF53955">
    <property type="entry name" value="Lysozyme-like"/>
    <property type="match status" value="1"/>
</dbReference>
<evidence type="ECO:0000256" key="1">
    <source>
        <dbReference type="ARBA" id="ARBA00007734"/>
    </source>
</evidence>
<dbReference type="CDD" id="cd00118">
    <property type="entry name" value="LysM"/>
    <property type="match status" value="2"/>
</dbReference>
<feature type="domain" description="LysM" evidence="3">
    <location>
        <begin position="397"/>
        <end position="440"/>
    </location>
</feature>
<feature type="chain" id="PRO_5041271632" evidence="2">
    <location>
        <begin position="21"/>
        <end position="537"/>
    </location>
</feature>
<proteinExistence type="inferred from homology"/>
<dbReference type="InterPro" id="IPR000189">
    <property type="entry name" value="Transglyc_AS"/>
</dbReference>
<name>A0AA42C5Z4_9BACT</name>
<feature type="signal peptide" evidence="2">
    <location>
        <begin position="1"/>
        <end position="20"/>
    </location>
</feature>
<dbReference type="PANTHER" id="PTHR33734">
    <property type="entry name" value="LYSM DOMAIN-CONTAINING GPI-ANCHORED PROTEIN 2"/>
    <property type="match status" value="1"/>
</dbReference>
<dbReference type="InterPro" id="IPR018392">
    <property type="entry name" value="LysM"/>
</dbReference>